<dbReference type="EMBL" id="MG736918">
    <property type="protein sequence ID" value="AUV57201.1"/>
    <property type="molecule type" value="Genomic_DNA"/>
</dbReference>
<dbReference type="Proteomes" id="UP000241070">
    <property type="component" value="Segment"/>
</dbReference>
<name>A0A2K9V4W2_9CAUD</name>
<dbReference type="RefSeq" id="YP_009797612.1">
    <property type="nucleotide sequence ID" value="NC_047917.1"/>
</dbReference>
<protein>
    <submittedName>
        <fullName evidence="1">Hypotheticla protein</fullName>
    </submittedName>
</protein>
<evidence type="ECO:0000313" key="2">
    <source>
        <dbReference type="Proteomes" id="UP000241070"/>
    </source>
</evidence>
<keyword evidence="2" id="KW-1185">Reference proteome</keyword>
<sequence length="120" mass="14408">MKHIATQHIINQYPVSLYLCEPIATCHDEEVYEHGKYYVTCGGEGHYFMKEFEALDAFSTLVNHQQSQVYDMYQIYKLRHSDTLYAIKERKIYKWDVIARQWQRCKGKVRDIKKHCDLIN</sequence>
<proteinExistence type="predicted"/>
<dbReference type="GeneID" id="54988029"/>
<dbReference type="KEGG" id="vg:54988029"/>
<organism evidence="1 2">
    <name type="scientific">Erwinia phage vB_EamP-S2</name>
    <dbReference type="NCBI Taxonomy" id="2070198"/>
    <lineage>
        <taxon>Viruses</taxon>
        <taxon>Duplodnaviria</taxon>
        <taxon>Heunggongvirae</taxon>
        <taxon>Uroviricota</taxon>
        <taxon>Caudoviricetes</taxon>
        <taxon>Autographivirales</taxon>
        <taxon>Autosignataviridae</taxon>
        <taxon>Molineuxvirinae</taxon>
        <taxon>Eracentumvirus</taxon>
        <taxon>Eracentumvirus S2</taxon>
    </lineage>
</organism>
<reference evidence="1 2" key="1">
    <citation type="submission" date="2017-12" db="EMBL/GenBank/DDBJ databases">
        <title>Complete Genome Sequences of Erwinia amylovora Phages vB_EamP-S2 and vB_EamM-Bue1.</title>
        <authorList>
            <person name="Knecht L.E."/>
            <person name="Born Y."/>
            <person name="Pothier J.F."/>
            <person name="Loessner M.J."/>
            <person name="Fieseler L."/>
        </authorList>
    </citation>
    <scope>NUCLEOTIDE SEQUENCE [LARGE SCALE GENOMIC DNA]</scope>
</reference>
<evidence type="ECO:0000313" key="1">
    <source>
        <dbReference type="EMBL" id="AUV57201.1"/>
    </source>
</evidence>
<accession>A0A2K9V4W2</accession>